<dbReference type="HOGENOM" id="CLU_482065_0_0_0"/>
<evidence type="ECO:0000256" key="6">
    <source>
        <dbReference type="ARBA" id="ARBA00023004"/>
    </source>
</evidence>
<dbReference type="InterPro" id="IPR000385">
    <property type="entry name" value="MoaA_NifB_PqqE_Fe-S-bd_CS"/>
</dbReference>
<evidence type="ECO:0000313" key="10">
    <source>
        <dbReference type="EMBL" id="GAK52595.1"/>
    </source>
</evidence>
<keyword evidence="6" id="KW-0408">Iron</keyword>
<accession>A0A081BQC9</accession>
<dbReference type="Proteomes" id="UP000030700">
    <property type="component" value="Unassembled WGS sequence"/>
</dbReference>
<dbReference type="GO" id="GO:0046872">
    <property type="term" value="F:metal ion binding"/>
    <property type="evidence" value="ECO:0007669"/>
    <property type="project" value="UniProtKB-KW"/>
</dbReference>
<evidence type="ECO:0000256" key="4">
    <source>
        <dbReference type="ARBA" id="ARBA00022723"/>
    </source>
</evidence>
<dbReference type="Pfam" id="PF04055">
    <property type="entry name" value="Radical_SAM"/>
    <property type="match status" value="1"/>
</dbReference>
<evidence type="ECO:0000256" key="5">
    <source>
        <dbReference type="ARBA" id="ARBA00023002"/>
    </source>
</evidence>
<dbReference type="Gene3D" id="3.20.20.70">
    <property type="entry name" value="Aldolase class I"/>
    <property type="match status" value="1"/>
</dbReference>
<dbReference type="GO" id="GO:0016787">
    <property type="term" value="F:hydrolase activity"/>
    <property type="evidence" value="ECO:0007669"/>
    <property type="project" value="UniProtKB-KW"/>
</dbReference>
<dbReference type="Pfam" id="PF01966">
    <property type="entry name" value="HD"/>
    <property type="match status" value="1"/>
</dbReference>
<dbReference type="CDD" id="cd00077">
    <property type="entry name" value="HDc"/>
    <property type="match status" value="1"/>
</dbReference>
<dbReference type="InterPro" id="IPR006674">
    <property type="entry name" value="HD_domain"/>
</dbReference>
<dbReference type="GO" id="GO:0051539">
    <property type="term" value="F:4 iron, 4 sulfur cluster binding"/>
    <property type="evidence" value="ECO:0007669"/>
    <property type="project" value="UniProtKB-KW"/>
</dbReference>
<feature type="domain" description="Radical SAM core" evidence="9">
    <location>
        <begin position="54"/>
        <end position="273"/>
    </location>
</feature>
<dbReference type="PANTHER" id="PTHR11228">
    <property type="entry name" value="RADICAL SAM DOMAIN PROTEIN"/>
    <property type="match status" value="1"/>
</dbReference>
<dbReference type="CDD" id="cd01335">
    <property type="entry name" value="Radical_SAM"/>
    <property type="match status" value="1"/>
</dbReference>
<protein>
    <submittedName>
        <fullName evidence="10">Metal dependent phosphohydrolase</fullName>
    </submittedName>
</protein>
<keyword evidence="5" id="KW-0560">Oxidoreductase</keyword>
<keyword evidence="10" id="KW-0378">Hydrolase</keyword>
<dbReference type="InterPro" id="IPR058240">
    <property type="entry name" value="rSAM_sf"/>
</dbReference>
<organism evidence="10">
    <name type="scientific">Candidatus Moduliflexus flocculans</name>
    <dbReference type="NCBI Taxonomy" id="1499966"/>
    <lineage>
        <taxon>Bacteria</taxon>
        <taxon>Candidatus Moduliflexota</taxon>
        <taxon>Candidatus Moduliflexia</taxon>
        <taxon>Candidatus Moduliflexales</taxon>
        <taxon>Candidatus Moduliflexaceae</taxon>
    </lineage>
</organism>
<dbReference type="InterPro" id="IPR050377">
    <property type="entry name" value="Radical_SAM_PqqE_MftC-like"/>
</dbReference>
<dbReference type="GO" id="GO:0016491">
    <property type="term" value="F:oxidoreductase activity"/>
    <property type="evidence" value="ECO:0007669"/>
    <property type="project" value="UniProtKB-KW"/>
</dbReference>
<dbReference type="PROSITE" id="PS51832">
    <property type="entry name" value="HD_GYP"/>
    <property type="match status" value="1"/>
</dbReference>
<dbReference type="InterPro" id="IPR007197">
    <property type="entry name" value="rSAM"/>
</dbReference>
<comment type="cofactor">
    <cofactor evidence="1">
        <name>[4Fe-4S] cluster</name>
        <dbReference type="ChEBI" id="CHEBI:49883"/>
    </cofactor>
</comment>
<dbReference type="SUPFAM" id="SSF102114">
    <property type="entry name" value="Radical SAM enzymes"/>
    <property type="match status" value="1"/>
</dbReference>
<dbReference type="PROSITE" id="PS01305">
    <property type="entry name" value="MOAA_NIFB_PQQE"/>
    <property type="match status" value="1"/>
</dbReference>
<dbReference type="STRING" id="1499966.U14_03847"/>
<sequence>MSAMLLNSSEILRPADTQNVLDRFTSTFYSLDSLRGQKLVDQFLHPPAKLNFALHGRGVYFISNQCNLNCTYCKGLDDSIVPPAFDEFERVLHGWSERGLQYLHLTGLEPTASPCLLEYLKIAEKYQIDVSLSTNGYQEFQRYQELVRHGVKYLSISLDAHNNSLTKQLGRHDDIYARVSSNIRQLVALKQEYALKIVICLAITKVNFPLLPEIVADFLEKLHPDDIRLIPVAQETFSEVERAYYENEIRPKLLRIASPRYPFLRFRIEHFFETRGLCHSSARKCYVVLDERTVGGQQLYPCNIYIRERGRPIAAATDPAQNIKIWRWFLGHDSLRDPICAAYCCDVTREYNRMVDMRLQALADQQAFQPLRLFETILQEIPIRQLFAELQRDALMALETHLRRTALNAGVLGRRLRWHDLTLYYLIRAALLHDIGKSHPSLQQFNRSPVAPQQKQMLRQHTDYGKEMLARLGYGMEADIAYLHHDRPDGTGYHQISLEWPMAEVVALADAYSALTEDRSHRPKMPTATAISTILSGECGTFREPYLRALQACHEDYCLC</sequence>
<dbReference type="AlphaFoldDB" id="A0A081BQC9"/>
<dbReference type="SMART" id="SM00471">
    <property type="entry name" value="HDc"/>
    <property type="match status" value="1"/>
</dbReference>
<keyword evidence="3" id="KW-0949">S-adenosyl-L-methionine</keyword>
<keyword evidence="2" id="KW-0004">4Fe-4S</keyword>
<dbReference type="InterPro" id="IPR037522">
    <property type="entry name" value="HD_GYP_dom"/>
</dbReference>
<evidence type="ECO:0000259" key="8">
    <source>
        <dbReference type="PROSITE" id="PS51832"/>
    </source>
</evidence>
<dbReference type="Gene3D" id="1.10.3210.10">
    <property type="entry name" value="Hypothetical protein af1432"/>
    <property type="match status" value="1"/>
</dbReference>
<evidence type="ECO:0000256" key="1">
    <source>
        <dbReference type="ARBA" id="ARBA00001966"/>
    </source>
</evidence>
<gene>
    <name evidence="10" type="ORF">U14_03847</name>
</gene>
<evidence type="ECO:0000259" key="9">
    <source>
        <dbReference type="PROSITE" id="PS51918"/>
    </source>
</evidence>
<dbReference type="InterPro" id="IPR003607">
    <property type="entry name" value="HD/PDEase_dom"/>
</dbReference>
<dbReference type="SUPFAM" id="SSF109604">
    <property type="entry name" value="HD-domain/PDEase-like"/>
    <property type="match status" value="1"/>
</dbReference>
<dbReference type="EMBL" id="DF820458">
    <property type="protein sequence ID" value="GAK52595.1"/>
    <property type="molecule type" value="Genomic_DNA"/>
</dbReference>
<dbReference type="InterPro" id="IPR013785">
    <property type="entry name" value="Aldolase_TIM"/>
</dbReference>
<feature type="domain" description="HD-GYP" evidence="8">
    <location>
        <begin position="376"/>
        <end position="560"/>
    </location>
</feature>
<reference evidence="10" key="1">
    <citation type="journal article" date="2015" name="PeerJ">
        <title>First genomic representation of candidate bacterial phylum KSB3 points to enhanced environmental sensing as a trigger of wastewater bulking.</title>
        <authorList>
            <person name="Sekiguchi Y."/>
            <person name="Ohashi A."/>
            <person name="Parks D.H."/>
            <person name="Yamauchi T."/>
            <person name="Tyson G.W."/>
            <person name="Hugenholtz P."/>
        </authorList>
    </citation>
    <scope>NUCLEOTIDE SEQUENCE [LARGE SCALE GENOMIC DNA]</scope>
</reference>
<proteinExistence type="predicted"/>
<keyword evidence="11" id="KW-1185">Reference proteome</keyword>
<evidence type="ECO:0000256" key="3">
    <source>
        <dbReference type="ARBA" id="ARBA00022691"/>
    </source>
</evidence>
<name>A0A081BQC9_9BACT</name>
<dbReference type="PROSITE" id="PS51918">
    <property type="entry name" value="RADICAL_SAM"/>
    <property type="match status" value="1"/>
</dbReference>
<dbReference type="SFLD" id="SFLDG01067">
    <property type="entry name" value="SPASM/twitch_domain_containing"/>
    <property type="match status" value="1"/>
</dbReference>
<keyword evidence="4" id="KW-0479">Metal-binding</keyword>
<evidence type="ECO:0000256" key="2">
    <source>
        <dbReference type="ARBA" id="ARBA00022485"/>
    </source>
</evidence>
<evidence type="ECO:0000313" key="11">
    <source>
        <dbReference type="Proteomes" id="UP000030700"/>
    </source>
</evidence>
<keyword evidence="7" id="KW-0411">Iron-sulfur</keyword>
<dbReference type="SFLD" id="SFLDS00029">
    <property type="entry name" value="Radical_SAM"/>
    <property type="match status" value="1"/>
</dbReference>
<evidence type="ECO:0000256" key="7">
    <source>
        <dbReference type="ARBA" id="ARBA00023014"/>
    </source>
</evidence>
<dbReference type="PANTHER" id="PTHR11228:SF7">
    <property type="entry name" value="PQQA PEPTIDE CYCLASE"/>
    <property type="match status" value="1"/>
</dbReference>